<dbReference type="Proteomes" id="UP001162992">
    <property type="component" value="Chromosome 10"/>
</dbReference>
<accession>A0ACC2CFV5</accession>
<dbReference type="EMBL" id="CM055101">
    <property type="protein sequence ID" value="KAJ7540870.1"/>
    <property type="molecule type" value="Genomic_DNA"/>
</dbReference>
<organism evidence="1 2">
    <name type="scientific">Diphasiastrum complanatum</name>
    <name type="common">Issler's clubmoss</name>
    <name type="synonym">Lycopodium complanatum</name>
    <dbReference type="NCBI Taxonomy" id="34168"/>
    <lineage>
        <taxon>Eukaryota</taxon>
        <taxon>Viridiplantae</taxon>
        <taxon>Streptophyta</taxon>
        <taxon>Embryophyta</taxon>
        <taxon>Tracheophyta</taxon>
        <taxon>Lycopodiopsida</taxon>
        <taxon>Lycopodiales</taxon>
        <taxon>Lycopodiaceae</taxon>
        <taxon>Lycopodioideae</taxon>
        <taxon>Diphasiastrum</taxon>
    </lineage>
</organism>
<proteinExistence type="predicted"/>
<evidence type="ECO:0000313" key="1">
    <source>
        <dbReference type="EMBL" id="KAJ7540870.1"/>
    </source>
</evidence>
<comment type="caution">
    <text evidence="1">The sequence shown here is derived from an EMBL/GenBank/DDBJ whole genome shotgun (WGS) entry which is preliminary data.</text>
</comment>
<protein>
    <submittedName>
        <fullName evidence="1">Uncharacterized protein</fullName>
    </submittedName>
</protein>
<evidence type="ECO:0000313" key="2">
    <source>
        <dbReference type="Proteomes" id="UP001162992"/>
    </source>
</evidence>
<reference evidence="2" key="1">
    <citation type="journal article" date="2024" name="Proc. Natl. Acad. Sci. U.S.A.">
        <title>Extraordinary preservation of gene collinearity over three hundred million years revealed in homosporous lycophytes.</title>
        <authorList>
            <person name="Li C."/>
            <person name="Wickell D."/>
            <person name="Kuo L.Y."/>
            <person name="Chen X."/>
            <person name="Nie B."/>
            <person name="Liao X."/>
            <person name="Peng D."/>
            <person name="Ji J."/>
            <person name="Jenkins J."/>
            <person name="Williams M."/>
            <person name="Shu S."/>
            <person name="Plott C."/>
            <person name="Barry K."/>
            <person name="Rajasekar S."/>
            <person name="Grimwood J."/>
            <person name="Han X."/>
            <person name="Sun S."/>
            <person name="Hou Z."/>
            <person name="He W."/>
            <person name="Dai G."/>
            <person name="Sun C."/>
            <person name="Schmutz J."/>
            <person name="Leebens-Mack J.H."/>
            <person name="Li F.W."/>
            <person name="Wang L."/>
        </authorList>
    </citation>
    <scope>NUCLEOTIDE SEQUENCE [LARGE SCALE GENOMIC DNA]</scope>
    <source>
        <strain evidence="2">cv. PW_Plant_1</strain>
    </source>
</reference>
<sequence>MAHKANVLLISEDICPFSMTAKMALTEKGVSYEVQEEPLPNKSELLLKANPVLKKVPALIHDSKSVAESLVILEYIEEEWPPSHILPRRTALLPKDTHDRATARFWAHYGNRYFWETALKVVKTHGEEQRQMKEETMEMYMTVDSEMAKLSHGKPFFFGKHPTFPDLVFAPLVVWIPALEAVGGMKFPDAKLCPRITEWVNEIKDHPSVKSSVPDPLRVIEGAQALHERLLSHSYA</sequence>
<name>A0ACC2CFV5_DIPCM</name>
<gene>
    <name evidence="1" type="ORF">O6H91_10G034700</name>
</gene>
<keyword evidence="2" id="KW-1185">Reference proteome</keyword>